<sequence>MDDEQLADLHKFLAEYHRRLAKEAVLDVVQQYHSDLAQRLADEAALIPRRTAIAQRLREGEQRIRDDKE</sequence>
<gene>
    <name evidence="1" type="ORF">CQ13_22295</name>
</gene>
<organism evidence="1 2">
    <name type="scientific">Bradyrhizobium retamae</name>
    <dbReference type="NCBI Taxonomy" id="1300035"/>
    <lineage>
        <taxon>Bacteria</taxon>
        <taxon>Pseudomonadati</taxon>
        <taxon>Pseudomonadota</taxon>
        <taxon>Alphaproteobacteria</taxon>
        <taxon>Hyphomicrobiales</taxon>
        <taxon>Nitrobacteraceae</taxon>
        <taxon>Bradyrhizobium</taxon>
    </lineage>
</organism>
<reference evidence="1 2" key="1">
    <citation type="submission" date="2014-03" db="EMBL/GenBank/DDBJ databases">
        <title>Bradyrhizobium valentinum sp. nov., isolated from effective nodules of Lupinus mariae-josephae, a lupine endemic of basic-lime soils in Eastern Spain.</title>
        <authorList>
            <person name="Duran D."/>
            <person name="Rey L."/>
            <person name="Navarro A."/>
            <person name="Busquets A."/>
            <person name="Imperial J."/>
            <person name="Ruiz-Argueso T."/>
        </authorList>
    </citation>
    <scope>NUCLEOTIDE SEQUENCE [LARGE SCALE GENOMIC DNA]</scope>
    <source>
        <strain evidence="1 2">Ro19</strain>
    </source>
</reference>
<protein>
    <submittedName>
        <fullName evidence="1">Uncharacterized protein</fullName>
    </submittedName>
</protein>
<dbReference type="EMBL" id="LLYA01000113">
    <property type="protein sequence ID" value="KRR27203.1"/>
    <property type="molecule type" value="Genomic_DNA"/>
</dbReference>
<dbReference type="RefSeq" id="WP_057843620.1">
    <property type="nucleotide sequence ID" value="NZ_LLYA01000113.1"/>
</dbReference>
<evidence type="ECO:0000313" key="1">
    <source>
        <dbReference type="EMBL" id="KRR27203.1"/>
    </source>
</evidence>
<dbReference type="AlphaFoldDB" id="A0A0R3NBE1"/>
<evidence type="ECO:0000313" key="2">
    <source>
        <dbReference type="Proteomes" id="UP000052023"/>
    </source>
</evidence>
<dbReference type="Proteomes" id="UP000052023">
    <property type="component" value="Unassembled WGS sequence"/>
</dbReference>
<dbReference type="OrthoDB" id="8242048at2"/>
<proteinExistence type="predicted"/>
<name>A0A0R3NBE1_9BRAD</name>
<comment type="caution">
    <text evidence="1">The sequence shown here is derived from an EMBL/GenBank/DDBJ whole genome shotgun (WGS) entry which is preliminary data.</text>
</comment>
<keyword evidence="2" id="KW-1185">Reference proteome</keyword>
<accession>A0A0R3NBE1</accession>